<sequence>MPHRDEQGDPSLPAPDGEQAEISYLASRLAWAEQQAAAYQRDYEDMLTAKNDLHRELSSANGSLRAFREENAALKQRAAAAPAPLTRRAKALARKLRGNTAATPATSMPGASAPAPAAASAEPEAPLAGYPVPPRTLSPAYTREPNRVLVVADSEEHLNAARRAAQRGSDVVVLFRPGFPWDTGQPFGYPRRICAEDPAGFVAVHSPDADIRAANPHHFVDRAADAIVREARLRRPAVLLADGGEATRLAVLVAGRRLGIAVAFEPAPDLPDSAVWDEEADADPVTLEALPGRTTAPLRALQDLHAGIICDEFTGRLLENSLHTTAVTPDGWQQQLDAEPWDALIVESAWLGNAGAWEVSDYYTDQKGYENLAAVVAACRSRGIPTVFWNKEDPIHYRRFRRVAGLFDHVLTTDHGSLPHYQENPRARGLTHSSLTFFADPALHNPLPGTAARETAVAYAGTYYGSRFPERSRQMLRLFASSHPHGPVIFDRHSNDPAARKAYPEELRDRIRGGLTYTETLEAYKAFPVHLNFNSAPWSETMFSRRVVEIAASGTVVYSADGQGIRSCLGDAFPVSADEDVYRAHLARWMGNEAARKTAAWAQLRTVYRAHLSGHALAVLFRTLGIPAAAPQPARAAVHVERLTGDTARELRGQSVRPALVLAETAEDAEADLLAQAGIPLERTRNADAEDLRQRGIDWICDWRPGQPRTLLEDLLSGAAFGDWQSIRIVRDTGEGWSPLAAVEPGPRPGPPYLGQLVHVDGASGNDADSHLTLIYPAGLI</sequence>
<evidence type="ECO:0000256" key="1">
    <source>
        <dbReference type="SAM" id="MobiDB-lite"/>
    </source>
</evidence>
<proteinExistence type="predicted"/>
<accession>A0A9X1LYJ0</accession>
<dbReference type="RefSeq" id="WP_227906209.1">
    <property type="nucleotide sequence ID" value="NZ_CP095461.1"/>
</dbReference>
<reference evidence="3" key="1">
    <citation type="submission" date="2021-10" db="EMBL/GenBank/DDBJ databases">
        <title>Novel species in genus Arthrobacter.</title>
        <authorList>
            <person name="Liu Y."/>
        </authorList>
    </citation>
    <scope>NUCLEOTIDE SEQUENCE</scope>
    <source>
        <strain evidence="3">Zg-Y809</strain>
    </source>
</reference>
<evidence type="ECO:0000313" key="3">
    <source>
        <dbReference type="EMBL" id="MCC3267751.1"/>
    </source>
</evidence>
<dbReference type="Proteomes" id="UP001139264">
    <property type="component" value="Unassembled WGS sequence"/>
</dbReference>
<dbReference type="EMBL" id="JAJFZP010000001">
    <property type="protein sequence ID" value="MCC3267751.1"/>
    <property type="molecule type" value="Genomic_DNA"/>
</dbReference>
<comment type="caution">
    <text evidence="3">The sequence shown here is derived from an EMBL/GenBank/DDBJ whole genome shotgun (WGS) entry which is preliminary data.</text>
</comment>
<dbReference type="AlphaFoldDB" id="A0A9X1LYJ0"/>
<name>A0A9X1LYJ0_9MICC</name>
<evidence type="ECO:0000259" key="2">
    <source>
        <dbReference type="Pfam" id="PF13524"/>
    </source>
</evidence>
<gene>
    <name evidence="3" type="ORF">LJ751_00020</name>
</gene>
<evidence type="ECO:0000313" key="4">
    <source>
        <dbReference type="Proteomes" id="UP001139264"/>
    </source>
</evidence>
<feature type="region of interest" description="Disordered" evidence="1">
    <location>
        <begin position="98"/>
        <end position="131"/>
    </location>
</feature>
<dbReference type="Pfam" id="PF13524">
    <property type="entry name" value="Glyco_trans_1_2"/>
    <property type="match status" value="1"/>
</dbReference>
<feature type="compositionally biased region" description="Low complexity" evidence="1">
    <location>
        <begin position="100"/>
        <end position="128"/>
    </location>
</feature>
<feature type="domain" description="Spore protein YkvP/CgeB glycosyl transferase-like" evidence="2">
    <location>
        <begin position="495"/>
        <end position="618"/>
    </location>
</feature>
<protein>
    <recommendedName>
        <fullName evidence="2">Spore protein YkvP/CgeB glycosyl transferase-like domain-containing protein</fullName>
    </recommendedName>
</protein>
<organism evidence="3 4">
    <name type="scientific">Arthrobacter gengyunqii</name>
    <dbReference type="NCBI Taxonomy" id="2886940"/>
    <lineage>
        <taxon>Bacteria</taxon>
        <taxon>Bacillati</taxon>
        <taxon>Actinomycetota</taxon>
        <taxon>Actinomycetes</taxon>
        <taxon>Micrococcales</taxon>
        <taxon>Micrococcaceae</taxon>
        <taxon>Arthrobacter</taxon>
    </lineage>
</organism>
<dbReference type="InterPro" id="IPR055259">
    <property type="entry name" value="YkvP/CgeB_Glyco_trans-like"/>
</dbReference>